<proteinExistence type="inferred from homology"/>
<dbReference type="SUPFAM" id="SSF55811">
    <property type="entry name" value="Nudix"/>
    <property type="match status" value="1"/>
</dbReference>
<protein>
    <recommendedName>
        <fullName evidence="4">ADP-ribose pyrophosphatase</fullName>
        <ecNumber evidence="3">3.6.1.13</ecNumber>
    </recommendedName>
    <alternativeName>
        <fullName evidence="9">ADP-ribose diphosphatase</fullName>
    </alternativeName>
    <alternativeName>
        <fullName evidence="11">ADP-ribose phosphohydrolase</fullName>
    </alternativeName>
    <alternativeName>
        <fullName evidence="10">Adenosine diphosphoribose pyrophosphatase</fullName>
    </alternativeName>
</protein>
<evidence type="ECO:0000256" key="7">
    <source>
        <dbReference type="ARBA" id="ARBA00022842"/>
    </source>
</evidence>
<dbReference type="NCBIfam" id="TIGR00052">
    <property type="entry name" value="nudix-type nucleoside diphosphatase, YffH/AdpP family"/>
    <property type="match status" value="1"/>
</dbReference>
<accession>A0A1X7AJI3</accession>
<evidence type="ECO:0000256" key="1">
    <source>
        <dbReference type="ARBA" id="ARBA00001946"/>
    </source>
</evidence>
<dbReference type="GO" id="GO:0005829">
    <property type="term" value="C:cytosol"/>
    <property type="evidence" value="ECO:0007669"/>
    <property type="project" value="TreeGrafter"/>
</dbReference>
<comment type="similarity">
    <text evidence="2">Belongs to the Nudix hydrolase family. NudF subfamily.</text>
</comment>
<dbReference type="GO" id="GO:0019693">
    <property type="term" value="P:ribose phosphate metabolic process"/>
    <property type="evidence" value="ECO:0007669"/>
    <property type="project" value="TreeGrafter"/>
</dbReference>
<dbReference type="Pfam" id="PF00293">
    <property type="entry name" value="NUDIX"/>
    <property type="match status" value="1"/>
</dbReference>
<evidence type="ECO:0000256" key="11">
    <source>
        <dbReference type="ARBA" id="ARBA00033056"/>
    </source>
</evidence>
<dbReference type="GO" id="GO:0006753">
    <property type="term" value="P:nucleoside phosphate metabolic process"/>
    <property type="evidence" value="ECO:0007669"/>
    <property type="project" value="TreeGrafter"/>
</dbReference>
<dbReference type="CDD" id="cd24155">
    <property type="entry name" value="NUDIX_ADPRase"/>
    <property type="match status" value="1"/>
</dbReference>
<dbReference type="PANTHER" id="PTHR11839">
    <property type="entry name" value="UDP/ADP-SUGAR PYROPHOSPHATASE"/>
    <property type="match status" value="1"/>
</dbReference>
<dbReference type="RefSeq" id="WP_087109402.1">
    <property type="nucleotide sequence ID" value="NZ_CBCSCN010000002.1"/>
</dbReference>
<dbReference type="GO" id="GO:0046872">
    <property type="term" value="F:metal ion binding"/>
    <property type="evidence" value="ECO:0007669"/>
    <property type="project" value="UniProtKB-KW"/>
</dbReference>
<evidence type="ECO:0000256" key="2">
    <source>
        <dbReference type="ARBA" id="ARBA00007482"/>
    </source>
</evidence>
<evidence type="ECO:0000256" key="10">
    <source>
        <dbReference type="ARBA" id="ARBA00030308"/>
    </source>
</evidence>
<dbReference type="EMBL" id="FWPT01000004">
    <property type="protein sequence ID" value="SMA45843.1"/>
    <property type="molecule type" value="Genomic_DNA"/>
</dbReference>
<evidence type="ECO:0000256" key="6">
    <source>
        <dbReference type="ARBA" id="ARBA00022801"/>
    </source>
</evidence>
<evidence type="ECO:0000256" key="8">
    <source>
        <dbReference type="ARBA" id="ARBA00025164"/>
    </source>
</evidence>
<dbReference type="OrthoDB" id="5292471at2"/>
<dbReference type="GO" id="GO:0019144">
    <property type="term" value="F:ADP-sugar diphosphatase activity"/>
    <property type="evidence" value="ECO:0007669"/>
    <property type="project" value="TreeGrafter"/>
</dbReference>
<evidence type="ECO:0000256" key="4">
    <source>
        <dbReference type="ARBA" id="ARBA00013297"/>
    </source>
</evidence>
<name>A0A1X7AJI3_9GAMM</name>
<dbReference type="InterPro" id="IPR004385">
    <property type="entry name" value="NDP_pyrophosphatase"/>
</dbReference>
<evidence type="ECO:0000313" key="15">
    <source>
        <dbReference type="EMBL" id="SMA45843.1"/>
    </source>
</evidence>
<dbReference type="AlphaFoldDB" id="A0A1X7AJI3"/>
<dbReference type="PROSITE" id="PS51462">
    <property type="entry name" value="NUDIX"/>
    <property type="match status" value="1"/>
</dbReference>
<comment type="catalytic activity">
    <reaction evidence="12">
        <text>ADP-D-ribose + H2O = D-ribose 5-phosphate + AMP + 2 H(+)</text>
        <dbReference type="Rhea" id="RHEA:10412"/>
        <dbReference type="ChEBI" id="CHEBI:15377"/>
        <dbReference type="ChEBI" id="CHEBI:15378"/>
        <dbReference type="ChEBI" id="CHEBI:57967"/>
        <dbReference type="ChEBI" id="CHEBI:78346"/>
        <dbReference type="ChEBI" id="CHEBI:456215"/>
        <dbReference type="EC" id="3.6.1.13"/>
    </reaction>
</comment>
<keyword evidence="6 15" id="KW-0378">Hydrolase</keyword>
<evidence type="ECO:0000313" key="16">
    <source>
        <dbReference type="Proteomes" id="UP000196573"/>
    </source>
</evidence>
<reference evidence="15 16" key="1">
    <citation type="submission" date="2017-03" db="EMBL/GenBank/DDBJ databases">
        <authorList>
            <person name="Afonso C.L."/>
            <person name="Miller P.J."/>
            <person name="Scott M.A."/>
            <person name="Spackman E."/>
            <person name="Goraichik I."/>
            <person name="Dimitrov K.M."/>
            <person name="Suarez D.L."/>
            <person name="Swayne D.E."/>
        </authorList>
    </citation>
    <scope>NUCLEOTIDE SEQUENCE [LARGE SCALE GENOMIC DNA]</scope>
    <source>
        <strain evidence="15">SB41UT1</strain>
    </source>
</reference>
<feature type="binding site" evidence="13">
    <location>
        <position position="89"/>
    </location>
    <ligand>
        <name>Mg(2+)</name>
        <dbReference type="ChEBI" id="CHEBI:18420"/>
        <label>1</label>
    </ligand>
</feature>
<feature type="domain" description="Nudix hydrolase" evidence="14">
    <location>
        <begin position="48"/>
        <end position="186"/>
    </location>
</feature>
<feature type="binding site" evidence="13">
    <location>
        <position position="109"/>
    </location>
    <ligand>
        <name>Mg(2+)</name>
        <dbReference type="ChEBI" id="CHEBI:18420"/>
        <label>1</label>
    </ligand>
</feature>
<sequence>MNDNSKLSFTIEREEPLYKGFFNAARYFFRHSLFRGGESSLVAREAFIRTPAAAALLYDPVLDNVVLVEQFRVGPMIEQDYPWMLEVVAGIAEPGEKPEDVVMREAVEESGCHITQLLPIHSFYPSPGACNEVIHLFCGLINSKGAGGIHGLDEEQEDIKVHVIPAQQALDMLTAGKINNATTIIALQWLQNYRTSEQTA</sequence>
<evidence type="ECO:0000259" key="14">
    <source>
        <dbReference type="PROSITE" id="PS51462"/>
    </source>
</evidence>
<feature type="binding site" evidence="13">
    <location>
        <position position="105"/>
    </location>
    <ligand>
        <name>Mg(2+)</name>
        <dbReference type="ChEBI" id="CHEBI:18420"/>
        <label>1</label>
    </ligand>
</feature>
<evidence type="ECO:0000256" key="13">
    <source>
        <dbReference type="PIRSR" id="PIRSR604385-2"/>
    </source>
</evidence>
<comment type="cofactor">
    <cofactor evidence="1 13">
        <name>Mg(2+)</name>
        <dbReference type="ChEBI" id="CHEBI:18420"/>
    </cofactor>
</comment>
<dbReference type="EC" id="3.6.1.13" evidence="3"/>
<keyword evidence="7 13" id="KW-0460">Magnesium</keyword>
<dbReference type="PROSITE" id="PS00893">
    <property type="entry name" value="NUDIX_BOX"/>
    <property type="match status" value="1"/>
</dbReference>
<keyword evidence="16" id="KW-1185">Reference proteome</keyword>
<feature type="binding site" evidence="13">
    <location>
        <position position="157"/>
    </location>
    <ligand>
        <name>Mg(2+)</name>
        <dbReference type="ChEBI" id="CHEBI:18420"/>
        <label>1</label>
    </ligand>
</feature>
<evidence type="ECO:0000256" key="3">
    <source>
        <dbReference type="ARBA" id="ARBA00012453"/>
    </source>
</evidence>
<evidence type="ECO:0000256" key="9">
    <source>
        <dbReference type="ARBA" id="ARBA00030162"/>
    </source>
</evidence>
<dbReference type="InterPro" id="IPR015797">
    <property type="entry name" value="NUDIX_hydrolase-like_dom_sf"/>
</dbReference>
<dbReference type="InterPro" id="IPR020084">
    <property type="entry name" value="NUDIX_hydrolase_CS"/>
</dbReference>
<dbReference type="GO" id="GO:0047631">
    <property type="term" value="F:ADP-ribose diphosphatase activity"/>
    <property type="evidence" value="ECO:0007669"/>
    <property type="project" value="UniProtKB-EC"/>
</dbReference>
<organism evidence="15 16">
    <name type="scientific">Parendozoicomonas haliclonae</name>
    <dbReference type="NCBI Taxonomy" id="1960125"/>
    <lineage>
        <taxon>Bacteria</taxon>
        <taxon>Pseudomonadati</taxon>
        <taxon>Pseudomonadota</taxon>
        <taxon>Gammaproteobacteria</taxon>
        <taxon>Oceanospirillales</taxon>
        <taxon>Endozoicomonadaceae</taxon>
        <taxon>Parendozoicomonas</taxon>
    </lineage>
</organism>
<dbReference type="Gene3D" id="3.90.79.10">
    <property type="entry name" value="Nucleoside Triphosphate Pyrophosphohydrolase"/>
    <property type="match status" value="1"/>
</dbReference>
<keyword evidence="5 13" id="KW-0479">Metal-binding</keyword>
<dbReference type="Proteomes" id="UP000196573">
    <property type="component" value="Unassembled WGS sequence"/>
</dbReference>
<gene>
    <name evidence="15" type="primary">nudF</name>
    <name evidence="15" type="ORF">EHSB41UT_02007</name>
</gene>
<comment type="function">
    <text evidence="8">Acts on ADP-mannose and ADP-glucose as well as ADP-ribose. Prevents glycogen biosynthesis. The reaction catalyzed by this enzyme is a limiting step of the gluconeogenic process.</text>
</comment>
<evidence type="ECO:0000256" key="5">
    <source>
        <dbReference type="ARBA" id="ARBA00022723"/>
    </source>
</evidence>
<dbReference type="PANTHER" id="PTHR11839:SF5">
    <property type="entry name" value="ADP-RIBOSE PYROPHOSPHATASE"/>
    <property type="match status" value="1"/>
</dbReference>
<evidence type="ECO:0000256" key="12">
    <source>
        <dbReference type="ARBA" id="ARBA00049546"/>
    </source>
</evidence>
<dbReference type="InterPro" id="IPR000086">
    <property type="entry name" value="NUDIX_hydrolase_dom"/>
</dbReference>